<dbReference type="PANTHER" id="PTHR31313">
    <property type="entry name" value="TY1 ENHANCER ACTIVATOR"/>
    <property type="match status" value="1"/>
</dbReference>
<dbReference type="CDD" id="cd12148">
    <property type="entry name" value="fungal_TF_MHR"/>
    <property type="match status" value="1"/>
</dbReference>
<gene>
    <name evidence="10" type="ORF">PBRASI_LOCUS6231</name>
</gene>
<feature type="compositionally biased region" description="Polar residues" evidence="8">
    <location>
        <begin position="665"/>
        <end position="677"/>
    </location>
</feature>
<evidence type="ECO:0000256" key="2">
    <source>
        <dbReference type="ARBA" id="ARBA00022723"/>
    </source>
</evidence>
<organism evidence="10 11">
    <name type="scientific">Paraglomus brasilianum</name>
    <dbReference type="NCBI Taxonomy" id="144538"/>
    <lineage>
        <taxon>Eukaryota</taxon>
        <taxon>Fungi</taxon>
        <taxon>Fungi incertae sedis</taxon>
        <taxon>Mucoromycota</taxon>
        <taxon>Glomeromycotina</taxon>
        <taxon>Glomeromycetes</taxon>
        <taxon>Paraglomerales</taxon>
        <taxon>Paraglomeraceae</taxon>
        <taxon>Paraglomus</taxon>
    </lineage>
</organism>
<dbReference type="InterPro" id="IPR007219">
    <property type="entry name" value="XnlR_reg_dom"/>
</dbReference>
<evidence type="ECO:0000256" key="7">
    <source>
        <dbReference type="ARBA" id="ARBA00023242"/>
    </source>
</evidence>
<dbReference type="SUPFAM" id="SSF57701">
    <property type="entry name" value="Zn2/Cys6 DNA-binding domain"/>
    <property type="match status" value="1"/>
</dbReference>
<evidence type="ECO:0000256" key="3">
    <source>
        <dbReference type="ARBA" id="ARBA00022833"/>
    </source>
</evidence>
<dbReference type="PANTHER" id="PTHR31313:SF78">
    <property type="entry name" value="TRANSCRIPTION FACTOR DOMAIN-CONTAINING PROTEIN"/>
    <property type="match status" value="1"/>
</dbReference>
<feature type="region of interest" description="Disordered" evidence="8">
    <location>
        <begin position="413"/>
        <end position="441"/>
    </location>
</feature>
<keyword evidence="4" id="KW-0805">Transcription regulation</keyword>
<dbReference type="PRINTS" id="PR00054">
    <property type="entry name" value="FUNGALZNCYS"/>
</dbReference>
<evidence type="ECO:0000256" key="5">
    <source>
        <dbReference type="ARBA" id="ARBA00023125"/>
    </source>
</evidence>
<feature type="domain" description="Zn(2)-C6 fungal-type" evidence="9">
    <location>
        <begin position="15"/>
        <end position="45"/>
    </location>
</feature>
<dbReference type="OrthoDB" id="39175at2759"/>
<evidence type="ECO:0000259" key="9">
    <source>
        <dbReference type="PROSITE" id="PS50048"/>
    </source>
</evidence>
<evidence type="ECO:0000256" key="6">
    <source>
        <dbReference type="ARBA" id="ARBA00023163"/>
    </source>
</evidence>
<name>A0A9N9BRQ9_9GLOM</name>
<dbReference type="GO" id="GO:0008270">
    <property type="term" value="F:zinc ion binding"/>
    <property type="evidence" value="ECO:0007669"/>
    <property type="project" value="InterPro"/>
</dbReference>
<reference evidence="10" key="1">
    <citation type="submission" date="2021-06" db="EMBL/GenBank/DDBJ databases">
        <authorList>
            <person name="Kallberg Y."/>
            <person name="Tangrot J."/>
            <person name="Rosling A."/>
        </authorList>
    </citation>
    <scope>NUCLEOTIDE SEQUENCE</scope>
    <source>
        <strain evidence="10">BR232B</strain>
    </source>
</reference>
<dbReference type="Pfam" id="PF00172">
    <property type="entry name" value="Zn_clus"/>
    <property type="match status" value="1"/>
</dbReference>
<comment type="caution">
    <text evidence="10">The sequence shown here is derived from an EMBL/GenBank/DDBJ whole genome shotgun (WGS) entry which is preliminary data.</text>
</comment>
<dbReference type="InterPro" id="IPR020448">
    <property type="entry name" value="Maltose_ferment_reg_DNA-bd"/>
</dbReference>
<feature type="region of interest" description="Disordered" evidence="8">
    <location>
        <begin position="640"/>
        <end position="677"/>
    </location>
</feature>
<keyword evidence="3" id="KW-0862">Zinc</keyword>
<evidence type="ECO:0000256" key="4">
    <source>
        <dbReference type="ARBA" id="ARBA00023015"/>
    </source>
</evidence>
<dbReference type="CDD" id="cd00067">
    <property type="entry name" value="GAL4"/>
    <property type="match status" value="1"/>
</dbReference>
<accession>A0A9N9BRQ9</accession>
<keyword evidence="2" id="KW-0479">Metal-binding</keyword>
<proteinExistence type="predicted"/>
<sequence length="882" mass="98115">MPDELTPKRQRVSKACDTCRRKKVRCDGVQPPCGNCATFGFECTYNDATKKRGPPKGYIEAIETRLHRMESLLGGLVHSNDPRAEAVLSELMQDDLRPLRHSGSTDASLWRSLQSSGSADNFAGMDDSYRSGESPLIDDLNDIMGILSIDENNQVRYHGRSSGFYLLKKSKCYKDGVLQYPNQQWAKGELVASTVEFELLKRPELIELPSEELSNHLLECYFTQMHPYLPLIYKPTFFKQLKEKKYLPLLLLNAIYSAAAKFSPKLEVRKDPSKPETAGDVYFERAKALLDSDYGVSKVTTVQALLLMAIREFGCGKTSRGWLYIGMGIRMAQDLGIHRNNERWHPLSLSHEERESQRRTFWTCFVLDRLASAYLGRPMGIDEKDVDAAHPSEAEYDETEMLPFKMDGLFSSSSSPLSSQNSLQASPATSSKSASSVGSQSNEVTHRSHAVSRFIHFIKLCEIVGRIVHNIHAIRCKPISKIDDTVRSILDSSLTSWFVSLPPHLQYDPNSNDCTSPATLALHMHYYTVLTLLHRPYAPTFPHSHNVCTTAAEEVAKIGETLMKKAPQTYSLAMSVYSIFTGGVTHTYNAAQDDPSLALSSKVNLLKCLRALEAAKDVWQPASRYYNLLVDLVDLTDARSGNDNLRNTLGDNEDDHSPQSRKRTNVSNNQSQARNSQLTLEDYNIVYHQPFMTTADNSNNSNVQRPMFQHPPAIQLNRHGTEESPQMYPVRHRSVVPSQQLSSLSINDPFAAPGAATAGANNNGNGVFNTPITGYWEIPPSADLDEWTAYVNNQHLRQSGITYASQGLQSSRMQTNNTNGILASQQRLISNDGNNINMYANGNQLMPNILTLQNGEGRSAGGYGGNGSGNGANDSTVPLIYY</sequence>
<comment type="subcellular location">
    <subcellularLocation>
        <location evidence="1">Nucleus</location>
    </subcellularLocation>
</comment>
<evidence type="ECO:0000256" key="1">
    <source>
        <dbReference type="ARBA" id="ARBA00004123"/>
    </source>
</evidence>
<evidence type="ECO:0000313" key="10">
    <source>
        <dbReference type="EMBL" id="CAG8573552.1"/>
    </source>
</evidence>
<dbReference type="Pfam" id="PF04082">
    <property type="entry name" value="Fungal_trans"/>
    <property type="match status" value="1"/>
</dbReference>
<dbReference type="PROSITE" id="PS00463">
    <property type="entry name" value="ZN2_CY6_FUNGAL_1"/>
    <property type="match status" value="1"/>
</dbReference>
<feature type="compositionally biased region" description="Polar residues" evidence="8">
    <location>
        <begin position="640"/>
        <end position="650"/>
    </location>
</feature>
<dbReference type="PROSITE" id="PS50048">
    <property type="entry name" value="ZN2_CY6_FUNGAL_2"/>
    <property type="match status" value="1"/>
</dbReference>
<keyword evidence="7" id="KW-0539">Nucleus</keyword>
<dbReference type="GO" id="GO:0000981">
    <property type="term" value="F:DNA-binding transcription factor activity, RNA polymerase II-specific"/>
    <property type="evidence" value="ECO:0007669"/>
    <property type="project" value="InterPro"/>
</dbReference>
<evidence type="ECO:0000313" key="11">
    <source>
        <dbReference type="Proteomes" id="UP000789739"/>
    </source>
</evidence>
<dbReference type="InterPro" id="IPR001138">
    <property type="entry name" value="Zn2Cys6_DnaBD"/>
</dbReference>
<evidence type="ECO:0000256" key="8">
    <source>
        <dbReference type="SAM" id="MobiDB-lite"/>
    </source>
</evidence>
<dbReference type="GO" id="GO:0003677">
    <property type="term" value="F:DNA binding"/>
    <property type="evidence" value="ECO:0007669"/>
    <property type="project" value="UniProtKB-KW"/>
</dbReference>
<keyword evidence="11" id="KW-1185">Reference proteome</keyword>
<dbReference type="SMART" id="SM00066">
    <property type="entry name" value="GAL4"/>
    <property type="match status" value="1"/>
</dbReference>
<dbReference type="InterPro" id="IPR036864">
    <property type="entry name" value="Zn2-C6_fun-type_DNA-bd_sf"/>
</dbReference>
<keyword evidence="5" id="KW-0238">DNA-binding</keyword>
<dbReference type="SMART" id="SM00906">
    <property type="entry name" value="Fungal_trans"/>
    <property type="match status" value="1"/>
</dbReference>
<protein>
    <submittedName>
        <fullName evidence="10">9100_t:CDS:1</fullName>
    </submittedName>
</protein>
<dbReference type="AlphaFoldDB" id="A0A9N9BRQ9"/>
<dbReference type="Gene3D" id="4.10.240.10">
    <property type="entry name" value="Zn(2)-C6 fungal-type DNA-binding domain"/>
    <property type="match status" value="1"/>
</dbReference>
<dbReference type="EMBL" id="CAJVPI010000807">
    <property type="protein sequence ID" value="CAG8573552.1"/>
    <property type="molecule type" value="Genomic_DNA"/>
</dbReference>
<dbReference type="GO" id="GO:0005634">
    <property type="term" value="C:nucleus"/>
    <property type="evidence" value="ECO:0007669"/>
    <property type="project" value="UniProtKB-SubCell"/>
</dbReference>
<dbReference type="Proteomes" id="UP000789739">
    <property type="component" value="Unassembled WGS sequence"/>
</dbReference>
<dbReference type="InterPro" id="IPR051615">
    <property type="entry name" value="Transcr_Regulatory_Elem"/>
</dbReference>
<dbReference type="GO" id="GO:0006351">
    <property type="term" value="P:DNA-templated transcription"/>
    <property type="evidence" value="ECO:0007669"/>
    <property type="project" value="InterPro"/>
</dbReference>
<keyword evidence="6" id="KW-0804">Transcription</keyword>